<dbReference type="AlphaFoldDB" id="A0A938B1S4"/>
<dbReference type="InterPro" id="IPR008274">
    <property type="entry name" value="AldOxase/xan_DH_MoCoBD1"/>
</dbReference>
<sequence>MVTPYATIGQPVGRAEGPEKVTGAAVYPADMCLPGTLVGKCLRSPYAHARLLSIDASAARRVPGVHAVLTGFDIPEMLVGRFLRDMPVLARDVVRFVGQKVAAVAADDVDAAEEALQRIEVEYEELPTVLDPLDAIRLDAPVLHPNFMSYIGRVDRPQEHPNITAHATWKRGDLDAAFHRADHIFEHTFRTQHQHQAYIEPHASVVSVDTQGRVQVWINSKMPFQVRQQVAEGIDQPQDMVCVYPTFIGGDFGGKGSFMDAHVGYWLARATGRPVRIVMTYVEELMAGNPRHPAVMTIKTGVKSDGRITARQARLLFDSGGYAAFKPARGVSYGSHCAGPYKMDAMQVDSYMVYTNHVPCGSMRSPGDPQSIFAAEAQLDLVARELGIDPYDLRMRNIIRDGDISPLGHHWHNVMGARTLEAAAQAAGYHQPKRVVPGKKVGRGVALYERHIGAGTSVAKVAVAPDGAVTLYTALRDTGSGFYTVLRQIVGQELGVPYNRIRLETWTT</sequence>
<accession>A0A938B1S4</accession>
<dbReference type="Pfam" id="PF20256">
    <property type="entry name" value="MoCoBD_2"/>
    <property type="match status" value="1"/>
</dbReference>
<gene>
    <name evidence="2" type="ORF">FJZ47_06380</name>
</gene>
<dbReference type="GO" id="GO:0005506">
    <property type="term" value="F:iron ion binding"/>
    <property type="evidence" value="ECO:0007669"/>
    <property type="project" value="InterPro"/>
</dbReference>
<dbReference type="EMBL" id="VGLS01000139">
    <property type="protein sequence ID" value="MBM3223411.1"/>
    <property type="molecule type" value="Genomic_DNA"/>
</dbReference>
<dbReference type="Proteomes" id="UP000712673">
    <property type="component" value="Unassembled WGS sequence"/>
</dbReference>
<organism evidence="2 3">
    <name type="scientific">Tectimicrobiota bacterium</name>
    <dbReference type="NCBI Taxonomy" id="2528274"/>
    <lineage>
        <taxon>Bacteria</taxon>
        <taxon>Pseudomonadati</taxon>
        <taxon>Nitrospinota/Tectimicrobiota group</taxon>
        <taxon>Candidatus Tectimicrobiota</taxon>
    </lineage>
</organism>
<dbReference type="InterPro" id="IPR046867">
    <property type="entry name" value="AldOxase/xan_DH_MoCoBD2"/>
</dbReference>
<dbReference type="SMART" id="SM01008">
    <property type="entry name" value="Ald_Xan_dh_C"/>
    <property type="match status" value="1"/>
</dbReference>
<evidence type="ECO:0000313" key="2">
    <source>
        <dbReference type="EMBL" id="MBM3223411.1"/>
    </source>
</evidence>
<dbReference type="Pfam" id="PF02738">
    <property type="entry name" value="MoCoBD_1"/>
    <property type="match status" value="1"/>
</dbReference>
<dbReference type="Pfam" id="PF01315">
    <property type="entry name" value="Ald_Xan_dh_C"/>
    <property type="match status" value="1"/>
</dbReference>
<dbReference type="InterPro" id="IPR000674">
    <property type="entry name" value="Ald_Oxase/Xan_DH_a/b"/>
</dbReference>
<dbReference type="PANTHER" id="PTHR11908">
    <property type="entry name" value="XANTHINE DEHYDROGENASE"/>
    <property type="match status" value="1"/>
</dbReference>
<evidence type="ECO:0000313" key="3">
    <source>
        <dbReference type="Proteomes" id="UP000712673"/>
    </source>
</evidence>
<reference evidence="2" key="1">
    <citation type="submission" date="2019-03" db="EMBL/GenBank/DDBJ databases">
        <title>Lake Tanganyika Metagenome-Assembled Genomes (MAGs).</title>
        <authorList>
            <person name="Tran P."/>
        </authorList>
    </citation>
    <scope>NUCLEOTIDE SEQUENCE</scope>
    <source>
        <strain evidence="2">K_DeepCast_65m_m2_066</strain>
    </source>
</reference>
<dbReference type="InterPro" id="IPR037165">
    <property type="entry name" value="AldOxase/xan_DH_Mopterin-bd_sf"/>
</dbReference>
<protein>
    <submittedName>
        <fullName evidence="2">Xanthine dehydrogenase family protein</fullName>
    </submittedName>
</protein>
<feature type="non-terminal residue" evidence="2">
    <location>
        <position position="508"/>
    </location>
</feature>
<name>A0A938B1S4_UNCTE</name>
<proteinExistence type="predicted"/>
<dbReference type="InterPro" id="IPR036856">
    <property type="entry name" value="Ald_Oxase/Xan_DH_a/b_sf"/>
</dbReference>
<feature type="domain" description="Aldehyde oxidase/xanthine dehydrogenase a/b hammerhead" evidence="1">
    <location>
        <begin position="22"/>
        <end position="127"/>
    </location>
</feature>
<comment type="caution">
    <text evidence="2">The sequence shown here is derived from an EMBL/GenBank/DDBJ whole genome shotgun (WGS) entry which is preliminary data.</text>
</comment>
<dbReference type="PANTHER" id="PTHR11908:SF157">
    <property type="entry name" value="XANTHINE DEHYDROGENASE SUBUNIT D-RELATED"/>
    <property type="match status" value="1"/>
</dbReference>
<evidence type="ECO:0000259" key="1">
    <source>
        <dbReference type="SMART" id="SM01008"/>
    </source>
</evidence>
<dbReference type="SUPFAM" id="SSF54665">
    <property type="entry name" value="CO dehydrogenase molybdoprotein N-domain-like"/>
    <property type="match status" value="1"/>
</dbReference>
<dbReference type="Gene3D" id="3.90.1170.50">
    <property type="entry name" value="Aldehyde oxidase/xanthine dehydrogenase, a/b hammerhead"/>
    <property type="match status" value="1"/>
</dbReference>
<dbReference type="SUPFAM" id="SSF56003">
    <property type="entry name" value="Molybdenum cofactor-binding domain"/>
    <property type="match status" value="1"/>
</dbReference>
<dbReference type="Gene3D" id="3.30.365.10">
    <property type="entry name" value="Aldehyde oxidase/xanthine dehydrogenase, molybdopterin binding domain"/>
    <property type="match status" value="4"/>
</dbReference>
<dbReference type="InterPro" id="IPR016208">
    <property type="entry name" value="Ald_Oxase/xanthine_DH-like"/>
</dbReference>
<dbReference type="GO" id="GO:0016491">
    <property type="term" value="F:oxidoreductase activity"/>
    <property type="evidence" value="ECO:0007669"/>
    <property type="project" value="InterPro"/>
</dbReference>